<feature type="compositionally biased region" description="Low complexity" evidence="3">
    <location>
        <begin position="3430"/>
        <end position="3439"/>
    </location>
</feature>
<feature type="compositionally biased region" description="Low complexity" evidence="3">
    <location>
        <begin position="2642"/>
        <end position="2660"/>
    </location>
</feature>
<proteinExistence type="predicted"/>
<evidence type="ECO:0000259" key="5">
    <source>
        <dbReference type="PROSITE" id="PS50010"/>
    </source>
</evidence>
<feature type="compositionally biased region" description="Low complexity" evidence="3">
    <location>
        <begin position="1893"/>
        <end position="1911"/>
    </location>
</feature>
<feature type="compositionally biased region" description="Polar residues" evidence="3">
    <location>
        <begin position="1475"/>
        <end position="1517"/>
    </location>
</feature>
<feature type="compositionally biased region" description="Acidic residues" evidence="3">
    <location>
        <begin position="1219"/>
        <end position="1229"/>
    </location>
</feature>
<feature type="region of interest" description="Disordered" evidence="3">
    <location>
        <begin position="955"/>
        <end position="1017"/>
    </location>
</feature>
<dbReference type="CDD" id="cd01224">
    <property type="entry name" value="PH_Collybistin_ASEF"/>
    <property type="match status" value="1"/>
</dbReference>
<feature type="compositionally biased region" description="Basic and acidic residues" evidence="3">
    <location>
        <begin position="1133"/>
        <end position="1142"/>
    </location>
</feature>
<feature type="compositionally biased region" description="Basic and acidic residues" evidence="3">
    <location>
        <begin position="175"/>
        <end position="195"/>
    </location>
</feature>
<feature type="domain" description="DH" evidence="5">
    <location>
        <begin position="3454"/>
        <end position="3652"/>
    </location>
</feature>
<feature type="compositionally biased region" description="Polar residues" evidence="3">
    <location>
        <begin position="3976"/>
        <end position="3985"/>
    </location>
</feature>
<feature type="compositionally biased region" description="Polar residues" evidence="3">
    <location>
        <begin position="2882"/>
        <end position="2909"/>
    </location>
</feature>
<dbReference type="InterPro" id="IPR035899">
    <property type="entry name" value="DBL_dom_sf"/>
</dbReference>
<organism evidence="6">
    <name type="scientific">Anopheles funestus</name>
    <name type="common">African malaria mosquito</name>
    <dbReference type="NCBI Taxonomy" id="62324"/>
    <lineage>
        <taxon>Eukaryota</taxon>
        <taxon>Metazoa</taxon>
        <taxon>Ecdysozoa</taxon>
        <taxon>Arthropoda</taxon>
        <taxon>Hexapoda</taxon>
        <taxon>Insecta</taxon>
        <taxon>Pterygota</taxon>
        <taxon>Neoptera</taxon>
        <taxon>Endopterygota</taxon>
        <taxon>Diptera</taxon>
        <taxon>Nematocera</taxon>
        <taxon>Culicoidea</taxon>
        <taxon>Culicidae</taxon>
        <taxon>Anophelinae</taxon>
        <taxon>Anopheles</taxon>
    </lineage>
</organism>
<dbReference type="Gene3D" id="2.30.29.30">
    <property type="entry name" value="Pleckstrin-homology domain (PH domain)/Phosphotyrosine-binding domain (PTB)"/>
    <property type="match status" value="1"/>
</dbReference>
<feature type="compositionally biased region" description="Low complexity" evidence="3">
    <location>
        <begin position="2149"/>
        <end position="2168"/>
    </location>
</feature>
<feature type="compositionally biased region" description="Basic and acidic residues" evidence="3">
    <location>
        <begin position="266"/>
        <end position="276"/>
    </location>
</feature>
<feature type="region of interest" description="Disordered" evidence="3">
    <location>
        <begin position="2538"/>
        <end position="2557"/>
    </location>
</feature>
<dbReference type="STRING" id="62324.A0A4Y0BH21"/>
<feature type="region of interest" description="Disordered" evidence="3">
    <location>
        <begin position="2071"/>
        <end position="2255"/>
    </location>
</feature>
<dbReference type="CDD" id="cd00160">
    <property type="entry name" value="RhoGEF"/>
    <property type="match status" value="1"/>
</dbReference>
<dbReference type="SUPFAM" id="SSF50729">
    <property type="entry name" value="PH domain-like"/>
    <property type="match status" value="1"/>
</dbReference>
<feature type="compositionally biased region" description="Low complexity" evidence="3">
    <location>
        <begin position="2707"/>
        <end position="2739"/>
    </location>
</feature>
<feature type="region of interest" description="Disordered" evidence="3">
    <location>
        <begin position="3937"/>
        <end position="4052"/>
    </location>
</feature>
<dbReference type="InterPro" id="IPR011993">
    <property type="entry name" value="PH-like_dom_sf"/>
</dbReference>
<feature type="region of interest" description="Disordered" evidence="3">
    <location>
        <begin position="3861"/>
        <end position="3923"/>
    </location>
</feature>
<feature type="compositionally biased region" description="Polar residues" evidence="3">
    <location>
        <begin position="3012"/>
        <end position="3028"/>
    </location>
</feature>
<feature type="region of interest" description="Disordered" evidence="3">
    <location>
        <begin position="2878"/>
        <end position="2932"/>
    </location>
</feature>
<feature type="region of interest" description="Disordered" evidence="3">
    <location>
        <begin position="3430"/>
        <end position="3451"/>
    </location>
</feature>
<feature type="region of interest" description="Disordered" evidence="3">
    <location>
        <begin position="592"/>
        <end position="632"/>
    </location>
</feature>
<dbReference type="Gene3D" id="1.20.900.10">
    <property type="entry name" value="Dbl homology (DH) domain"/>
    <property type="match status" value="1"/>
</dbReference>
<dbReference type="InterPro" id="IPR055251">
    <property type="entry name" value="SOS1_NGEF_PH"/>
</dbReference>
<name>A0A4Y0BH21_ANOFN</name>
<feature type="compositionally biased region" description="Polar residues" evidence="3">
    <location>
        <begin position="2400"/>
        <end position="2427"/>
    </location>
</feature>
<feature type="region of interest" description="Disordered" evidence="3">
    <location>
        <begin position="125"/>
        <end position="281"/>
    </location>
</feature>
<feature type="compositionally biased region" description="Pro residues" evidence="3">
    <location>
        <begin position="1773"/>
        <end position="1786"/>
    </location>
</feature>
<dbReference type="Pfam" id="PF00621">
    <property type="entry name" value="RhoGEF"/>
    <property type="match status" value="1"/>
</dbReference>
<feature type="compositionally biased region" description="Polar residues" evidence="3">
    <location>
        <begin position="991"/>
        <end position="1009"/>
    </location>
</feature>
<dbReference type="InterPro" id="IPR000219">
    <property type="entry name" value="DH_dom"/>
</dbReference>
<feature type="compositionally biased region" description="Basic and acidic residues" evidence="3">
    <location>
        <begin position="2128"/>
        <end position="2140"/>
    </location>
</feature>
<feature type="region of interest" description="Disordered" evidence="3">
    <location>
        <begin position="1976"/>
        <end position="2054"/>
    </location>
</feature>
<accession>A0A4Y0BH21</accession>
<feature type="compositionally biased region" description="Low complexity" evidence="3">
    <location>
        <begin position="1867"/>
        <end position="1880"/>
    </location>
</feature>
<feature type="compositionally biased region" description="Polar residues" evidence="3">
    <location>
        <begin position="2593"/>
        <end position="2604"/>
    </location>
</feature>
<feature type="compositionally biased region" description="Polar residues" evidence="3">
    <location>
        <begin position="1252"/>
        <end position="1261"/>
    </location>
</feature>
<feature type="compositionally biased region" description="Polar residues" evidence="3">
    <location>
        <begin position="151"/>
        <end position="161"/>
    </location>
</feature>
<feature type="region of interest" description="Disordered" evidence="3">
    <location>
        <begin position="2270"/>
        <end position="2291"/>
    </location>
</feature>
<feature type="compositionally biased region" description="Basic and acidic residues" evidence="3">
    <location>
        <begin position="1841"/>
        <end position="1852"/>
    </location>
</feature>
<feature type="compositionally biased region" description="Polar residues" evidence="3">
    <location>
        <begin position="3939"/>
        <end position="3949"/>
    </location>
</feature>
<feature type="region of interest" description="Disordered" evidence="3">
    <location>
        <begin position="678"/>
        <end position="756"/>
    </location>
</feature>
<feature type="compositionally biased region" description="Polar residues" evidence="3">
    <location>
        <begin position="2922"/>
        <end position="2932"/>
    </location>
</feature>
<feature type="region of interest" description="Disordered" evidence="3">
    <location>
        <begin position="859"/>
        <end position="883"/>
    </location>
</feature>
<feature type="compositionally biased region" description="Polar residues" evidence="3">
    <location>
        <begin position="1415"/>
        <end position="1425"/>
    </location>
</feature>
<feature type="region of interest" description="Disordered" evidence="3">
    <location>
        <begin position="2994"/>
        <end position="3056"/>
    </location>
</feature>
<feature type="compositionally biased region" description="Low complexity" evidence="3">
    <location>
        <begin position="3029"/>
        <end position="3041"/>
    </location>
</feature>
<feature type="compositionally biased region" description="Basic and acidic residues" evidence="3">
    <location>
        <begin position="205"/>
        <end position="216"/>
    </location>
</feature>
<feature type="region of interest" description="Disordered" evidence="3">
    <location>
        <begin position="59"/>
        <end position="94"/>
    </location>
</feature>
<feature type="compositionally biased region" description="Low complexity" evidence="3">
    <location>
        <begin position="2078"/>
        <end position="2093"/>
    </location>
</feature>
<dbReference type="SMART" id="SM00326">
    <property type="entry name" value="SH3"/>
    <property type="match status" value="1"/>
</dbReference>
<evidence type="ECO:0000313" key="6">
    <source>
        <dbReference type="EnsemblMetazoa" id="AFUN020210-PC"/>
    </source>
</evidence>
<feature type="region of interest" description="Disordered" evidence="3">
    <location>
        <begin position="2676"/>
        <end position="2778"/>
    </location>
</feature>
<dbReference type="VEuPathDB" id="VectorBase:AFUN2_003392"/>
<feature type="region of interest" description="Disordered" evidence="3">
    <location>
        <begin position="2395"/>
        <end position="2429"/>
    </location>
</feature>
<feature type="compositionally biased region" description="Low complexity" evidence="3">
    <location>
        <begin position="3986"/>
        <end position="4004"/>
    </location>
</feature>
<dbReference type="EnsemblMetazoa" id="AFUN020210-RC">
    <property type="protein sequence ID" value="AFUN020210-PC"/>
    <property type="gene ID" value="AFUN020210"/>
</dbReference>
<dbReference type="VEuPathDB" id="VectorBase:AFUN020210"/>
<dbReference type="Pfam" id="PF22697">
    <property type="entry name" value="SOS1_NGEF_PH"/>
    <property type="match status" value="1"/>
</dbReference>
<feature type="region of interest" description="Disordered" evidence="3">
    <location>
        <begin position="1074"/>
        <end position="1610"/>
    </location>
</feature>
<dbReference type="SMART" id="SM00233">
    <property type="entry name" value="PH"/>
    <property type="match status" value="1"/>
</dbReference>
<dbReference type="CDD" id="cd00174">
    <property type="entry name" value="SH3"/>
    <property type="match status" value="1"/>
</dbReference>
<feature type="compositionally biased region" description="Low complexity" evidence="3">
    <location>
        <begin position="1174"/>
        <end position="1189"/>
    </location>
</feature>
<dbReference type="PROSITE" id="PS50010">
    <property type="entry name" value="DH_2"/>
    <property type="match status" value="1"/>
</dbReference>
<feature type="domain" description="SH3" evidence="4">
    <location>
        <begin position="3303"/>
        <end position="3377"/>
    </location>
</feature>
<dbReference type="Gene3D" id="2.30.30.40">
    <property type="entry name" value="SH3 Domains"/>
    <property type="match status" value="1"/>
</dbReference>
<feature type="compositionally biased region" description="Polar residues" evidence="3">
    <location>
        <begin position="4015"/>
        <end position="4040"/>
    </location>
</feature>
<evidence type="ECO:0000256" key="3">
    <source>
        <dbReference type="SAM" id="MobiDB-lite"/>
    </source>
</evidence>
<feature type="compositionally biased region" description="Polar residues" evidence="3">
    <location>
        <begin position="1918"/>
        <end position="1931"/>
    </location>
</feature>
<feature type="compositionally biased region" description="Low complexity" evidence="3">
    <location>
        <begin position="1327"/>
        <end position="1356"/>
    </location>
</feature>
<dbReference type="InterPro" id="IPR036028">
    <property type="entry name" value="SH3-like_dom_sf"/>
</dbReference>
<feature type="compositionally biased region" description="Low complexity" evidence="3">
    <location>
        <begin position="4041"/>
        <end position="4052"/>
    </location>
</feature>
<feature type="region of interest" description="Disordered" evidence="3">
    <location>
        <begin position="489"/>
        <end position="518"/>
    </location>
</feature>
<feature type="compositionally biased region" description="Low complexity" evidence="3">
    <location>
        <begin position="687"/>
        <end position="704"/>
    </location>
</feature>
<dbReference type="PANTHER" id="PTHR45834">
    <property type="entry name" value="RHO GUANINE NUCLEOTIDE EXCHANGE FACTOR 9-RELATED"/>
    <property type="match status" value="1"/>
</dbReference>
<feature type="compositionally biased region" description="Low complexity" evidence="3">
    <location>
        <begin position="1791"/>
        <end position="1805"/>
    </location>
</feature>
<feature type="region of interest" description="Disordered" evidence="3">
    <location>
        <begin position="3090"/>
        <end position="3144"/>
    </location>
</feature>
<evidence type="ECO:0000256" key="1">
    <source>
        <dbReference type="ARBA" id="ARBA00022443"/>
    </source>
</evidence>
<feature type="compositionally biased region" description="Basic and acidic residues" evidence="3">
    <location>
        <begin position="31"/>
        <end position="41"/>
    </location>
</feature>
<feature type="compositionally biased region" description="Low complexity" evidence="3">
    <location>
        <begin position="2185"/>
        <end position="2194"/>
    </location>
</feature>
<dbReference type="InterPro" id="IPR001849">
    <property type="entry name" value="PH_domain"/>
</dbReference>
<dbReference type="GO" id="GO:0005829">
    <property type="term" value="C:cytosol"/>
    <property type="evidence" value="ECO:0007669"/>
    <property type="project" value="TreeGrafter"/>
</dbReference>
<feature type="region of interest" description="Disordered" evidence="3">
    <location>
        <begin position="455"/>
        <end position="474"/>
    </location>
</feature>
<feature type="region of interest" description="Disordered" evidence="3">
    <location>
        <begin position="3258"/>
        <end position="3290"/>
    </location>
</feature>
<feature type="compositionally biased region" description="Basic residues" evidence="3">
    <location>
        <begin position="3123"/>
        <end position="3134"/>
    </location>
</feature>
<feature type="region of interest" description="Disordered" evidence="3">
    <location>
        <begin position="2623"/>
        <end position="2664"/>
    </location>
</feature>
<feature type="compositionally biased region" description="Polar residues" evidence="3">
    <location>
        <begin position="507"/>
        <end position="518"/>
    </location>
</feature>
<feature type="region of interest" description="Disordered" evidence="3">
    <location>
        <begin position="2583"/>
        <end position="2606"/>
    </location>
</feature>
<feature type="compositionally biased region" description="Polar residues" evidence="3">
    <location>
        <begin position="2019"/>
        <end position="2029"/>
    </location>
</feature>
<feature type="compositionally biased region" description="Polar residues" evidence="3">
    <location>
        <begin position="1550"/>
        <end position="1563"/>
    </location>
</feature>
<dbReference type="SMART" id="SM00325">
    <property type="entry name" value="RhoGEF"/>
    <property type="match status" value="1"/>
</dbReference>
<reference evidence="6" key="1">
    <citation type="submission" date="2020-05" db="UniProtKB">
        <authorList>
            <consortium name="EnsemblMetazoa"/>
        </authorList>
    </citation>
    <scope>IDENTIFICATION</scope>
    <source>
        <strain evidence="6">FUMOZ</strain>
    </source>
</reference>
<dbReference type="SUPFAM" id="SSF48065">
    <property type="entry name" value="DBL homology domain (DH-domain)"/>
    <property type="match status" value="1"/>
</dbReference>
<protein>
    <submittedName>
        <fullName evidence="6">Uncharacterized protein</fullName>
    </submittedName>
</protein>
<feature type="compositionally biased region" description="Polar residues" evidence="3">
    <location>
        <begin position="1376"/>
        <end position="1386"/>
    </location>
</feature>
<dbReference type="SUPFAM" id="SSF50044">
    <property type="entry name" value="SH3-domain"/>
    <property type="match status" value="1"/>
</dbReference>
<feature type="compositionally biased region" description="Low complexity" evidence="3">
    <location>
        <begin position="3962"/>
        <end position="3975"/>
    </location>
</feature>
<keyword evidence="1 2" id="KW-0728">SH3 domain</keyword>
<feature type="compositionally biased region" description="Low complexity" evidence="3">
    <location>
        <begin position="1262"/>
        <end position="1309"/>
    </location>
</feature>
<feature type="compositionally biased region" description="Polar residues" evidence="3">
    <location>
        <begin position="1123"/>
        <end position="1132"/>
    </location>
</feature>
<dbReference type="GO" id="GO:0005085">
    <property type="term" value="F:guanyl-nucleotide exchange factor activity"/>
    <property type="evidence" value="ECO:0007669"/>
    <property type="project" value="InterPro"/>
</dbReference>
<feature type="region of interest" description="Disordered" evidence="3">
    <location>
        <begin position="1"/>
        <end position="41"/>
    </location>
</feature>
<dbReference type="Pfam" id="PF07653">
    <property type="entry name" value="SH3_2"/>
    <property type="match status" value="1"/>
</dbReference>
<evidence type="ECO:0000259" key="4">
    <source>
        <dbReference type="PROSITE" id="PS50002"/>
    </source>
</evidence>
<feature type="compositionally biased region" description="Basic and acidic residues" evidence="3">
    <location>
        <begin position="1149"/>
        <end position="1171"/>
    </location>
</feature>
<dbReference type="PROSITE" id="PS50002">
    <property type="entry name" value="SH3"/>
    <property type="match status" value="1"/>
</dbReference>
<dbReference type="PANTHER" id="PTHR45834:SF3">
    <property type="entry name" value="RHO GUANINE NUCLEOTIDE EXCHANGE FACTOR 3, ISOFORM L"/>
    <property type="match status" value="1"/>
</dbReference>
<dbReference type="InterPro" id="IPR053086">
    <property type="entry name" value="RhoGEF_domain"/>
</dbReference>
<feature type="compositionally biased region" description="Gly residues" evidence="3">
    <location>
        <begin position="458"/>
        <end position="470"/>
    </location>
</feature>
<sequence length="4052" mass="439803">MATVATGSAGSLVDPSAPPAGQKQRKKGKFRLKERSSSSVREKFINDPAYTEDVRHLALPMRRNSGPEHDPGRKFYMISKKKSNSVGKDYSRGSGSLQIGGGGVGGADGASSEFYTLDVESIRRAGLNVPEEKPRRKKYNHHTSAELLNRLLNTDESSSSDGVRPKPGYGTATLDRGRGRSLDRRSYTTADERFGTARGLSISRAGEEDGLGRDAGRQQQQQQLQRGRKSRNTGSRKENSEQDAPTLPDGGTASGPPVGDAFAEDIMVKVGDRETGSTKGGRFQIGKRFLKGEIGIKSFNYYLLKEGLKSSKKSLLKQRSAPVAAAGSVDMPLPEPPQSMELISPESETIARMGEGEKGEENIYEEIYFEDKPKRPSEGCSREGVPMQTCQDASNEKIQFIDCELCVQQCSNANCDVCHGLGAQHTAQQHEHHHHQLQQQRQAEQKQQNIYEQLKQHGSGGSSGGSGQSGGLYAKTTTKSLDIDEQIYQRKKQQQQPQLHDPQKQQTLNQQPESHTRSMGNLVDETSLYASENVLQYQSYNPSNPNVYKLETTPVAFSCDYSPLQQIYYKQPPPSFTNPGDTVANNTRQHIYQRPHQPGGTVSSGSDYYQELNHKKSSSSSDSLQQQQRRLQGSNAGIYYQRAAAALSDDQHRSLMSSNAGAKIYKVSSNVSILSEASGRSEGSYRQPQQIQPQLQSQYQPLSSMAVVTQREHPSAQGPNQTRSQQSQQQQQHPQPQQQQPYGRTGGNMSDSSLGDSLFSYPANRRYFGSSESCRFASETCRRCSVEVDKCSFSDTCRYSDCRNCDCSSSYFSSDFDDNAHGGARNKTGARMSHSQSEAAGYYQAPPYAEDFMKHVSAVKRGNQQQQQQQQQQQPPHPVSTTHLMAGGKIYETPPTYVGMMPVTGSGLQKPREPTYETLRNPPYSIPMVGPSYDAAPLVASGRLSISQSHEALLSPIRRSRSSRSTDTDQYPQLDRHSPVSHYSKIRRPHQSNTLPSSMRSGRRQQTGTGEYDPAGYSVIREGPFNTRGIGPGPSGGSTLPKSFSMQQSRITPMVTGRSASLLTMGHEYAEITKTNGKNKPIPPPISTIPSTREARARSKQAASVVRAVSPSQYARTGPSGIAGSSVSGNTSMERKSRDRSLKQVKSSETARKERSPAVREQQMEKGKSGREPTGTSAAGASGSIGRTGKPTTGSTRRKEFVRSQQQQHRSKRPVQDNFTDDEDDDEVFLSDKVYERPAQNNRKDSKESLVALTSTVTAPQTTLTSSLMAPTTPTTTSSGTGRSSSGATPPTATTASTVTTTASFSSPSLPNARSSGAQAFDFTLQPPTSSSSSSGTQPHSSSSPSMAPTAYATSPVPAPRTKSKQKPELDAGSGRTVTGAQPNESESLRTERPKAPVPSTVSGRECTVGPSMTDAGQTSDINGSSAGGPSMKGDAKTTTSTALISFDSGVVGEATRRDVVRRAASGVVNRSKDQSPSTPSADQEALPTNSEPSVGTSAANANVDAPQTTPSEQLQQDADDDDDGGELTKLIGNDECDISDFPLPELPVSSRQDPTSSDSFLTATDAEDGGVGLADEATVLTLETEQRNRERTGEDEDVERSQAQQDELDSMHYRTAANGGKPTYLFGENVKKNGIFLNKSGWVQVTGAQQSIPGRGVPGSYPLAGNERPLGTPGMPTGPPVAAAGSKVTRKYIEYDENRYTGRSTTGASKLEDLINRNESRGKGGSRPPSQQQRQDNVTILKIDPSSGTTSTASLGNRPACLSIKRNLADGSPPPVTPILSPPPAFQDTQQQQQLQQQQQQQQQSNKTRLGDIKPGTRIFLSVVDNENHNPKGMVFSRSFEYDRRNRRPPEEDVEQRGGYGGMSTGPGSSSSTDAFSKSFDYDFNPSGSMGSLQQPQKPQPQQQQPLKSSLIRRNRSPTFATLTGNSPNYLTKKEKPTKLSSPIFPKAIPGNSLTVNRATLGYASSESLRKFDKNKSLDTGGAIGSGSFNAGHRSRRSQFSTKANSAPGLPYGFRSDSVGNQRLNSCDSGARSDYSNDDVDDDDDISEDQSSSLALSYKSSTSYINQMKGRASFTGGSPSQSQSALLSAGSPHGLLKSQRSLTPERLYDNNDDYGSARNLKKQRSLTPEKRSRTPDDRSKRKGVGDQGNNSSQSSLVSRQSSGSRSSTLERQQLRYDEGYMRTSSRSSSSSSYSRDENVPTTSPSATYRRNQLRGNVRLQPGTTAIGGDYKIRRSRSLQLSERSPSRQQMPVQQMPHKVVVRLGTVPPKERPIYATPNVMGGGRKQGPTTSQLLSQDSLNLGGAHMYSRISPSSTLDRLRRETASHTLEVVDKSKSFDNNNYGLGMGAAGVTHPYEYEFDKSKSFDDNLGMPLADRMSDKRTYVTNEKRSYSHDRVFGSTGTNSSSNEYATSQSSTSRNRSPQTSLFGGLNRLYEPELPYELNRVTMARSPVMMGSAYRQTRSAVSRERSPVPGYQKPSDLYLMRQQTPDSEYDDRLMTPEYGAEPGPVQPIATFKEAELVKKFLYATKNKVQMHRESAARNAMPPPTVAGTPSSGSCTASSCDFWPHCGVSSAGATASALQVEEHSKEQNAQHLSKSGSDNCLSRKVKRAVPAEVIYIGSAGTGNDDCAGGPRGDGGGNSSSNSSNGSHISSSNSNGSAIMWPNTSTVSAKVGTEPTATRASATGRAVPVPVKANSYGGVSNFGQQHHYYQQQQPHQQQQQQQQQQAQQHQPHQQQQRILRKQQNFEFYDDDGAGPMSYRMSSGPSPVAKSAHGANGPNEGLSVNYGSGNAGGNSSNIISTIIKANSITFLGEHEMPITRDRASTSKGKVSTVGQSVVTVGGSGSSSSGGALSTVKSNSATAALMVPPATMVPGVLPTNGKINRSNNGKQQRHQQMTVGNQHGTACTGTGIDPRDGRARPQSTKPRTVGQVTSLAAGSIKRKFEMKLKSRSLPKSFMRYSNLTTDDLELSAIFTSNTPLQLRAVSSPSISEAPIEAASAGRNKQDARNPHLSTVGANAHLSPTSNVHQHPSSSSSSPHQKTVQTKVSTHHPVQVSESVLQKFRKTFSHFKTSKAAPQPVTLATSELQNGGTMSVDDKQQQQQQQQTHHHHRFGPLIWRSSKERRKTKSHRRDKCNSGDSGIQVELDNDADQHLLLQQLHPLEHHPEGVPDGVRNGDVPQPPHYTAGVPVRRANSAKVSTTTNNSITSSSILKHKLSLKGKDKENVSNISRLSGKSLSQPSGLDCIVAPGGDCEVDGRRRRRRQHTRTSTTIPTELDLSDSESISSHPDEDEAVAVEDELLVEPAFAEVLFSFRPGGPQELGLEKGALVEVLKRESGPWWWGRLKSDAIVSTVADVDRKPSDCGWFPKDFVKIVPTYAKPKQILIISNNEAGKCHGACEDDDGGSSASTLIEGSNCDSTRLMGGLSVASDASSSSVAPGGPPDDGGTASHDLTKENIIKELLETEINYVKLLNSLCIGFIKPLREREDVFSVESVNLIFSNLEKIWRFQQTFLDALRVAVPNNRIGEVFLEYQSAFMVYSSYCNSYPRALMELENYANNKEANQILENCRMAENLPELPLSAHLLAPIQRICRYPLHLSELVKHSLTRKELLPTLNLRKCTKSELETMDCREVFEMALSAMRRVTEMVNEGKRHSEYLSRIQARFENFQGPSINVHSTRLFLQTDAIRMSPNLWNNTYTLFLFDRQLIYCKKDLLKRTNYIYKGRIFLDNCRILNLPDGKMFGVTLKNALRLYCDTRNKWFDFCFRSSSSKLRFLNTLSSERQFCGESLFVSELDGGAASCFDDDNLSDREYFPYVDDSKETDNGGDSNLYDMVDSGSGGFRPSVASTISSLSAGSQYAKESLSKPSPTTTMMPPVASISGPNGAGGGNTLPKKSRKMPKDAASLQQQQQQQVLAGTDYGSNSLGRRKLGNWFRKAKSTNSTPSQSPTHHPMAMSLASIGNNNNLHSDSSSQSSLVTSGFQQQRTLSTLGTGTTLSSSGTALSGSGGKGKPSKADQSAPSSTAALVVVESSQSQPPISITATTTTTTAASS</sequence>
<feature type="compositionally biased region" description="Low complexity" evidence="3">
    <location>
        <begin position="864"/>
        <end position="874"/>
    </location>
</feature>
<feature type="compositionally biased region" description="Low complexity" evidence="3">
    <location>
        <begin position="2238"/>
        <end position="2250"/>
    </location>
</feature>
<feature type="region of interest" description="Disordered" evidence="3">
    <location>
        <begin position="1766"/>
        <end position="1945"/>
    </location>
</feature>
<feature type="compositionally biased region" description="Acidic residues" evidence="3">
    <location>
        <begin position="2037"/>
        <end position="2049"/>
    </location>
</feature>
<evidence type="ECO:0000256" key="2">
    <source>
        <dbReference type="PROSITE-ProRule" id="PRU00192"/>
    </source>
</evidence>
<feature type="region of interest" description="Disordered" evidence="3">
    <location>
        <begin position="3164"/>
        <end position="3189"/>
    </location>
</feature>
<feature type="compositionally biased region" description="Polar residues" evidence="3">
    <location>
        <begin position="2200"/>
        <end position="2215"/>
    </location>
</feature>
<feature type="compositionally biased region" description="Low complexity" evidence="3">
    <location>
        <begin position="618"/>
        <end position="632"/>
    </location>
</feature>
<feature type="compositionally biased region" description="Low complexity" evidence="3">
    <location>
        <begin position="494"/>
        <end position="506"/>
    </location>
</feature>
<feature type="compositionally biased region" description="Low complexity" evidence="3">
    <location>
        <begin position="717"/>
        <end position="741"/>
    </location>
</feature>
<dbReference type="InterPro" id="IPR001452">
    <property type="entry name" value="SH3_domain"/>
</dbReference>